<feature type="domain" description="SHS2" evidence="1">
    <location>
        <begin position="10"/>
        <end position="174"/>
    </location>
</feature>
<protein>
    <submittedName>
        <fullName evidence="2">Type IV pilus assembly protein PilM</fullName>
    </submittedName>
</protein>
<gene>
    <name evidence="2" type="ORF">Bccel_3481</name>
</gene>
<keyword evidence="3" id="KW-1185">Reference proteome</keyword>
<dbReference type="AlphaFoldDB" id="A0A0L6JS52"/>
<dbReference type="PANTHER" id="PTHR32432">
    <property type="entry name" value="CELL DIVISION PROTEIN FTSA-RELATED"/>
    <property type="match status" value="1"/>
</dbReference>
<reference evidence="3" key="1">
    <citation type="submission" date="2015-07" db="EMBL/GenBank/DDBJ databases">
        <title>Near-Complete Genome Sequence of the Cellulolytic Bacterium Bacteroides (Pseudobacteroides) cellulosolvens ATCC 35603.</title>
        <authorList>
            <person name="Dassa B."/>
            <person name="Utturkar S.M."/>
            <person name="Klingeman D.M."/>
            <person name="Hurt R.A."/>
            <person name="Keller M."/>
            <person name="Xu J."/>
            <person name="Reddy Y.H.K."/>
            <person name="Borovok I."/>
            <person name="Grinberg I.R."/>
            <person name="Lamed R."/>
            <person name="Zhivin O."/>
            <person name="Bayer E.A."/>
            <person name="Brown S.D."/>
        </authorList>
    </citation>
    <scope>NUCLEOTIDE SEQUENCE [LARGE SCALE GENOMIC DNA]</scope>
    <source>
        <strain evidence="3">DSM 2933</strain>
    </source>
</reference>
<evidence type="ECO:0000259" key="1">
    <source>
        <dbReference type="SMART" id="SM00842"/>
    </source>
</evidence>
<dbReference type="CDD" id="cd24049">
    <property type="entry name" value="ASKHA_NBD_PilM"/>
    <property type="match status" value="1"/>
</dbReference>
<accession>A0A0L6JS52</accession>
<dbReference type="InterPro" id="IPR005883">
    <property type="entry name" value="PilM"/>
</dbReference>
<name>A0A0L6JS52_9FIRM</name>
<dbReference type="OrthoDB" id="5291956at2"/>
<proteinExistence type="predicted"/>
<organism evidence="2 3">
    <name type="scientific">Pseudobacteroides cellulosolvens ATCC 35603 = DSM 2933</name>
    <dbReference type="NCBI Taxonomy" id="398512"/>
    <lineage>
        <taxon>Bacteria</taxon>
        <taxon>Bacillati</taxon>
        <taxon>Bacillota</taxon>
        <taxon>Clostridia</taxon>
        <taxon>Eubacteriales</taxon>
        <taxon>Oscillospiraceae</taxon>
        <taxon>Pseudobacteroides</taxon>
    </lineage>
</organism>
<dbReference type="EMBL" id="LGTC01000001">
    <property type="protein sequence ID" value="KNY28207.1"/>
    <property type="molecule type" value="Genomic_DNA"/>
</dbReference>
<dbReference type="PIRSF" id="PIRSF019169">
    <property type="entry name" value="PilM"/>
    <property type="match status" value="1"/>
</dbReference>
<evidence type="ECO:0000313" key="2">
    <source>
        <dbReference type="EMBL" id="KNY28207.1"/>
    </source>
</evidence>
<comment type="caution">
    <text evidence="2">The sequence shown here is derived from an EMBL/GenBank/DDBJ whole genome shotgun (WGS) entry which is preliminary data.</text>
</comment>
<dbReference type="Gene3D" id="3.30.420.40">
    <property type="match status" value="2"/>
</dbReference>
<dbReference type="InterPro" id="IPR003494">
    <property type="entry name" value="SHS2_FtsA"/>
</dbReference>
<dbReference type="Pfam" id="PF11104">
    <property type="entry name" value="PilM_2"/>
    <property type="match status" value="1"/>
</dbReference>
<dbReference type="SMART" id="SM00842">
    <property type="entry name" value="FtsA"/>
    <property type="match status" value="1"/>
</dbReference>
<dbReference type="STRING" id="398512.Bccel_3481"/>
<dbReference type="RefSeq" id="WP_036944668.1">
    <property type="nucleotide sequence ID" value="NZ_JQKC01000033.1"/>
</dbReference>
<dbReference type="Gene3D" id="3.30.1490.300">
    <property type="match status" value="1"/>
</dbReference>
<dbReference type="SUPFAM" id="SSF53067">
    <property type="entry name" value="Actin-like ATPase domain"/>
    <property type="match status" value="2"/>
</dbReference>
<sequence length="369" mass="42119">MALQLFSSDFMTIDIGFRYIKIIQLRKKKNNDLMVINYGIGDTPKGCIKNGAIKDKARVVSEIKRVIDEHDLSAKEAKIVVSGTNIITRIIMVDKVEEKEVDKKVWSEIHNFLPIKFDEHRVDYKLLDVINDNGKEKMRVFVTAVAKNIIDSYIEILKDLKLKPVSVDIPANSISKFFQKDIEFKETDILSRKQRFPKTTTNTVAVIDLGSETTIVNILKNKIPEFNRVVLLGSSNIDQVIIDQLSLNVKDTDKAERYKKMYGMVAFRDPNNDLEWQCSECAKKIIGEITKNIKMCFNFYIDRCAGEQISKIFLVGGGSKLKGIREYFEEAFGVPTYPINYVDVRGIEFAPELNIEKINYLINAIGIAL</sequence>
<dbReference type="PANTHER" id="PTHR32432:SF3">
    <property type="entry name" value="ETHANOLAMINE UTILIZATION PROTEIN EUTJ"/>
    <property type="match status" value="1"/>
</dbReference>
<dbReference type="InterPro" id="IPR050696">
    <property type="entry name" value="FtsA/MreB"/>
</dbReference>
<dbReference type="NCBIfam" id="TIGR01175">
    <property type="entry name" value="pilM"/>
    <property type="match status" value="1"/>
</dbReference>
<dbReference type="GO" id="GO:0051301">
    <property type="term" value="P:cell division"/>
    <property type="evidence" value="ECO:0007669"/>
    <property type="project" value="InterPro"/>
</dbReference>
<dbReference type="PATRIC" id="fig|398512.5.peg.3647"/>
<dbReference type="eggNOG" id="COG4972">
    <property type="taxonomic scope" value="Bacteria"/>
</dbReference>
<evidence type="ECO:0000313" key="3">
    <source>
        <dbReference type="Proteomes" id="UP000036923"/>
    </source>
</evidence>
<dbReference type="InterPro" id="IPR043129">
    <property type="entry name" value="ATPase_NBD"/>
</dbReference>
<dbReference type="Proteomes" id="UP000036923">
    <property type="component" value="Unassembled WGS sequence"/>
</dbReference>